<organism evidence="7 8">
    <name type="scientific">Asprobacillus argus</name>
    <dbReference type="NCBI Taxonomy" id="3076534"/>
    <lineage>
        <taxon>Bacteria</taxon>
        <taxon>Pseudomonadati</taxon>
        <taxon>Bacteroidota</taxon>
        <taxon>Flavobacteriia</taxon>
        <taxon>Flavobacteriales</taxon>
        <taxon>Flavobacteriaceae</taxon>
        <taxon>Asprobacillus</taxon>
    </lineage>
</organism>
<evidence type="ECO:0000256" key="2">
    <source>
        <dbReference type="ARBA" id="ARBA00022475"/>
    </source>
</evidence>
<feature type="transmembrane region" description="Helical" evidence="6">
    <location>
        <begin position="53"/>
        <end position="72"/>
    </location>
</feature>
<dbReference type="PANTHER" id="PTHR42723">
    <property type="entry name" value="CHLOROPHYLL SYNTHASE"/>
    <property type="match status" value="1"/>
</dbReference>
<feature type="transmembrane region" description="Helical" evidence="6">
    <location>
        <begin position="143"/>
        <end position="166"/>
    </location>
</feature>
<proteinExistence type="predicted"/>
<comment type="subcellular location">
    <subcellularLocation>
        <location evidence="1">Membrane</location>
        <topology evidence="1">Multi-pass membrane protein</topology>
    </subcellularLocation>
</comment>
<dbReference type="CDD" id="cd13961">
    <property type="entry name" value="PT_UbiA_DGGGPS"/>
    <property type="match status" value="1"/>
</dbReference>
<evidence type="ECO:0000256" key="1">
    <source>
        <dbReference type="ARBA" id="ARBA00004141"/>
    </source>
</evidence>
<dbReference type="InterPro" id="IPR050475">
    <property type="entry name" value="Prenyltransferase_related"/>
</dbReference>
<dbReference type="EMBL" id="JAVTTO010000003">
    <property type="protein sequence ID" value="MDT7832284.1"/>
    <property type="molecule type" value="Genomic_DNA"/>
</dbReference>
<feature type="transmembrane region" description="Helical" evidence="6">
    <location>
        <begin position="221"/>
        <end position="240"/>
    </location>
</feature>
<feature type="transmembrane region" description="Helical" evidence="6">
    <location>
        <begin position="246"/>
        <end position="264"/>
    </location>
</feature>
<dbReference type="PANTHER" id="PTHR42723:SF1">
    <property type="entry name" value="CHLOROPHYLL SYNTHASE, CHLOROPLASTIC"/>
    <property type="match status" value="1"/>
</dbReference>
<dbReference type="Gene3D" id="1.10.357.140">
    <property type="entry name" value="UbiA prenyltransferase"/>
    <property type="match status" value="1"/>
</dbReference>
<keyword evidence="2" id="KW-1003">Cell membrane</keyword>
<comment type="caution">
    <text evidence="7">The sequence shown here is derived from an EMBL/GenBank/DDBJ whole genome shotgun (WGS) entry which is preliminary data.</text>
</comment>
<evidence type="ECO:0000256" key="5">
    <source>
        <dbReference type="ARBA" id="ARBA00023136"/>
    </source>
</evidence>
<dbReference type="Proteomes" id="UP001257277">
    <property type="component" value="Unassembled WGS sequence"/>
</dbReference>
<keyword evidence="8" id="KW-1185">Reference proteome</keyword>
<reference evidence="7 8" key="1">
    <citation type="submission" date="2023-09" db="EMBL/GenBank/DDBJ databases">
        <title>Novel taxa isolated from Blanes Bay.</title>
        <authorList>
            <person name="Rey-Velasco X."/>
            <person name="Lucena T."/>
        </authorList>
    </citation>
    <scope>NUCLEOTIDE SEQUENCE [LARGE SCALE GENOMIC DNA]</scope>
    <source>
        <strain evidence="7 8">S356</strain>
    </source>
</reference>
<evidence type="ECO:0000256" key="4">
    <source>
        <dbReference type="ARBA" id="ARBA00022989"/>
    </source>
</evidence>
<sequence>MGGSNKVSLFYKLFSLLSVVRGYNIAILVAAQYLAAIFIFSPKKSARSVILDLHLFYIVFASVCVIAAGYIINNFYDVKVDRINRPIKAKIDSFIKQETKLSLYFFLNFIGFLTAYLVSYRAAIFFATYIFGIWLYSHKLKRYPLTGSISATVLTILPFFAVFVYFRNFSKIIFVHAIFLFLVIMVREFIKDLESIKGAVANNYDTFPVAYGEKRTKQLSVLLIGLTLFPAAILFTYPAISYMKFYFYFAALVLIYVSVYLWKATTKSQYMRLHNILKLLLLIGILSLIFIDTSLVLEKVIDKLN</sequence>
<dbReference type="InterPro" id="IPR044878">
    <property type="entry name" value="UbiA_sf"/>
</dbReference>
<accession>A0ABU3LGH1</accession>
<dbReference type="Pfam" id="PF01040">
    <property type="entry name" value="UbiA"/>
    <property type="match status" value="1"/>
</dbReference>
<gene>
    <name evidence="7" type="ORF">RQM59_07825</name>
</gene>
<evidence type="ECO:0000313" key="7">
    <source>
        <dbReference type="EMBL" id="MDT7832284.1"/>
    </source>
</evidence>
<name>A0ABU3LGH1_9FLAO</name>
<feature type="transmembrane region" description="Helical" evidence="6">
    <location>
        <begin position="103"/>
        <end position="136"/>
    </location>
</feature>
<evidence type="ECO:0000313" key="8">
    <source>
        <dbReference type="Proteomes" id="UP001257277"/>
    </source>
</evidence>
<feature type="transmembrane region" description="Helical" evidence="6">
    <location>
        <begin position="20"/>
        <end position="41"/>
    </location>
</feature>
<keyword evidence="3 6" id="KW-0812">Transmembrane</keyword>
<feature type="transmembrane region" description="Helical" evidence="6">
    <location>
        <begin position="172"/>
        <end position="190"/>
    </location>
</feature>
<keyword evidence="5 6" id="KW-0472">Membrane</keyword>
<protein>
    <submittedName>
        <fullName evidence="7">Geranylgeranylglycerol-phosphate geranylgeranyltransferase</fullName>
    </submittedName>
</protein>
<feature type="transmembrane region" description="Helical" evidence="6">
    <location>
        <begin position="276"/>
        <end position="297"/>
    </location>
</feature>
<keyword evidence="4 6" id="KW-1133">Transmembrane helix</keyword>
<evidence type="ECO:0000256" key="6">
    <source>
        <dbReference type="SAM" id="Phobius"/>
    </source>
</evidence>
<evidence type="ECO:0000256" key="3">
    <source>
        <dbReference type="ARBA" id="ARBA00022692"/>
    </source>
</evidence>
<dbReference type="InterPro" id="IPR000537">
    <property type="entry name" value="UbiA_prenyltransferase"/>
</dbReference>